<organism evidence="2 3">
    <name type="scientific">Parasponia andersonii</name>
    <name type="common">Sponia andersonii</name>
    <dbReference type="NCBI Taxonomy" id="3476"/>
    <lineage>
        <taxon>Eukaryota</taxon>
        <taxon>Viridiplantae</taxon>
        <taxon>Streptophyta</taxon>
        <taxon>Embryophyta</taxon>
        <taxon>Tracheophyta</taxon>
        <taxon>Spermatophyta</taxon>
        <taxon>Magnoliopsida</taxon>
        <taxon>eudicotyledons</taxon>
        <taxon>Gunneridae</taxon>
        <taxon>Pentapetalae</taxon>
        <taxon>rosids</taxon>
        <taxon>fabids</taxon>
        <taxon>Rosales</taxon>
        <taxon>Cannabaceae</taxon>
        <taxon>Parasponia</taxon>
    </lineage>
</organism>
<name>A0A2P5CTY9_PARAD</name>
<feature type="region of interest" description="Disordered" evidence="1">
    <location>
        <begin position="93"/>
        <end position="131"/>
    </location>
</feature>
<keyword evidence="3" id="KW-1185">Reference proteome</keyword>
<feature type="compositionally biased region" description="Polar residues" evidence="1">
    <location>
        <begin position="106"/>
        <end position="125"/>
    </location>
</feature>
<dbReference type="AlphaFoldDB" id="A0A2P5CTY9"/>
<accession>A0A2P5CTY9</accession>
<dbReference type="EMBL" id="JXTB01000095">
    <property type="protein sequence ID" value="PON64522.1"/>
    <property type="molecule type" value="Genomic_DNA"/>
</dbReference>
<gene>
    <name evidence="2" type="ORF">PanWU01x14_123990</name>
</gene>
<evidence type="ECO:0000256" key="1">
    <source>
        <dbReference type="SAM" id="MobiDB-lite"/>
    </source>
</evidence>
<sequence length="131" mass="14303">MVEVDSDYFLVPLECECLLAFLLQEIPLDMLPPRISMAIKYRQSPQISEVLVKNAFATPNKNLGEDGQAEVENQPQHGTIIVDKLVSEALPMSTSSNKEVPDIPLGSSTLGTDSMTSDMSLTKVFSSKDEG</sequence>
<evidence type="ECO:0000313" key="2">
    <source>
        <dbReference type="EMBL" id="PON64522.1"/>
    </source>
</evidence>
<reference evidence="3" key="1">
    <citation type="submission" date="2016-06" db="EMBL/GenBank/DDBJ databases">
        <title>Parallel loss of symbiosis genes in relatives of nitrogen-fixing non-legume Parasponia.</title>
        <authorList>
            <person name="Van Velzen R."/>
            <person name="Holmer R."/>
            <person name="Bu F."/>
            <person name="Rutten L."/>
            <person name="Van Zeijl A."/>
            <person name="Liu W."/>
            <person name="Santuari L."/>
            <person name="Cao Q."/>
            <person name="Sharma T."/>
            <person name="Shen D."/>
            <person name="Roswanjaya Y."/>
            <person name="Wardhani T."/>
            <person name="Kalhor M.S."/>
            <person name="Jansen J."/>
            <person name="Van den Hoogen J."/>
            <person name="Gungor B."/>
            <person name="Hartog M."/>
            <person name="Hontelez J."/>
            <person name="Verver J."/>
            <person name="Yang W.-C."/>
            <person name="Schijlen E."/>
            <person name="Repin R."/>
            <person name="Schilthuizen M."/>
            <person name="Schranz E."/>
            <person name="Heidstra R."/>
            <person name="Miyata K."/>
            <person name="Fedorova E."/>
            <person name="Kohlen W."/>
            <person name="Bisseling T."/>
            <person name="Smit S."/>
            <person name="Geurts R."/>
        </authorList>
    </citation>
    <scope>NUCLEOTIDE SEQUENCE [LARGE SCALE GENOMIC DNA]</scope>
    <source>
        <strain evidence="3">cv. WU1-14</strain>
    </source>
</reference>
<comment type="caution">
    <text evidence="2">The sequence shown here is derived from an EMBL/GenBank/DDBJ whole genome shotgun (WGS) entry which is preliminary data.</text>
</comment>
<evidence type="ECO:0000313" key="3">
    <source>
        <dbReference type="Proteomes" id="UP000237105"/>
    </source>
</evidence>
<dbReference type="Proteomes" id="UP000237105">
    <property type="component" value="Unassembled WGS sequence"/>
</dbReference>
<proteinExistence type="predicted"/>
<protein>
    <submittedName>
        <fullName evidence="2">Uncharacterized protein</fullName>
    </submittedName>
</protein>